<feature type="domain" description="Bulb-type lectin" evidence="2">
    <location>
        <begin position="206"/>
        <end position="315"/>
    </location>
</feature>
<dbReference type="SUPFAM" id="SSF51110">
    <property type="entry name" value="alpha-D-mannose-specific plant lectins"/>
    <property type="match status" value="1"/>
</dbReference>
<dbReference type="CDD" id="cd00028">
    <property type="entry name" value="B_lectin"/>
    <property type="match status" value="1"/>
</dbReference>
<sequence length="317" mass="34082">MKTLKRMTSIQSIQSLLSGLLLLGAVSCSTTPTIQQGPEAFQDTAATPSTEVQAQAISDRNTIVSRAQNWVNLAIPYNQGAYYQGYRQDCSGLVSMAWDIGTSAVTSTLKNYAVTILRDQLQPGDAINNQGIGNAGHVVLFKSWLNAQRTRFVALEENGGWGKAVQTNLTLVRKGAGWTIQEYENVAPGPYVFQRSKATSSPTCVNQDRGAGWVLSPGQNLSVCNGKATLSLQWDGNLVLYAAGNVPIWSTNTAGQSVRNLVMQSDGNLVLYANSGQALWHTSTGGRPGAFFSLQTDANMVIYHNGVAVWNSGTYIP</sequence>
<gene>
    <name evidence="3" type="ORF">GCM10008938_22250</name>
</gene>
<feature type="signal peptide" evidence="1">
    <location>
        <begin position="1"/>
        <end position="30"/>
    </location>
</feature>
<dbReference type="InterPro" id="IPR001480">
    <property type="entry name" value="Bulb-type_lectin_dom"/>
</dbReference>
<accession>A0ABQ2D0L3</accession>
<dbReference type="InterPro" id="IPR038765">
    <property type="entry name" value="Papain-like_cys_pep_sf"/>
</dbReference>
<dbReference type="Gene3D" id="2.90.10.10">
    <property type="entry name" value="Bulb-type lectin domain"/>
    <property type="match status" value="2"/>
</dbReference>
<keyword evidence="4" id="KW-1185">Reference proteome</keyword>
<dbReference type="Gene3D" id="3.90.1720.10">
    <property type="entry name" value="endopeptidase domain like (from Nostoc punctiforme)"/>
    <property type="match status" value="1"/>
</dbReference>
<reference evidence="4" key="1">
    <citation type="journal article" date="2019" name="Int. J. Syst. Evol. Microbiol.">
        <title>The Global Catalogue of Microorganisms (GCM) 10K type strain sequencing project: providing services to taxonomists for standard genome sequencing and annotation.</title>
        <authorList>
            <consortium name="The Broad Institute Genomics Platform"/>
            <consortium name="The Broad Institute Genome Sequencing Center for Infectious Disease"/>
            <person name="Wu L."/>
            <person name="Ma J."/>
        </authorList>
    </citation>
    <scope>NUCLEOTIDE SEQUENCE [LARGE SCALE GENOMIC DNA]</scope>
    <source>
        <strain evidence="4">JCM 14370</strain>
    </source>
</reference>
<evidence type="ECO:0000256" key="1">
    <source>
        <dbReference type="SAM" id="SignalP"/>
    </source>
</evidence>
<evidence type="ECO:0000313" key="4">
    <source>
        <dbReference type="Proteomes" id="UP000632222"/>
    </source>
</evidence>
<dbReference type="RefSeq" id="WP_189002764.1">
    <property type="nucleotide sequence ID" value="NZ_BMOD01000007.1"/>
</dbReference>
<name>A0ABQ2D0L3_9DEIO</name>
<dbReference type="EMBL" id="BMOD01000007">
    <property type="protein sequence ID" value="GGJ35680.1"/>
    <property type="molecule type" value="Genomic_DNA"/>
</dbReference>
<evidence type="ECO:0000259" key="2">
    <source>
        <dbReference type="PROSITE" id="PS50927"/>
    </source>
</evidence>
<proteinExistence type="predicted"/>
<protein>
    <recommendedName>
        <fullName evidence="2">Bulb-type lectin domain-containing protein</fullName>
    </recommendedName>
</protein>
<dbReference type="InterPro" id="IPR036426">
    <property type="entry name" value="Bulb-type_lectin_dom_sf"/>
</dbReference>
<dbReference type="SMART" id="SM00108">
    <property type="entry name" value="B_lectin"/>
    <property type="match status" value="1"/>
</dbReference>
<dbReference type="PROSITE" id="PS50927">
    <property type="entry name" value="BULB_LECTIN"/>
    <property type="match status" value="1"/>
</dbReference>
<organism evidence="3 4">
    <name type="scientific">Deinococcus roseus</name>
    <dbReference type="NCBI Taxonomy" id="392414"/>
    <lineage>
        <taxon>Bacteria</taxon>
        <taxon>Thermotogati</taxon>
        <taxon>Deinococcota</taxon>
        <taxon>Deinococci</taxon>
        <taxon>Deinococcales</taxon>
        <taxon>Deinococcaceae</taxon>
        <taxon>Deinococcus</taxon>
    </lineage>
</organism>
<dbReference type="PROSITE" id="PS51257">
    <property type="entry name" value="PROKAR_LIPOPROTEIN"/>
    <property type="match status" value="1"/>
</dbReference>
<dbReference type="SUPFAM" id="SSF54001">
    <property type="entry name" value="Cysteine proteinases"/>
    <property type="match status" value="1"/>
</dbReference>
<feature type="chain" id="PRO_5046103009" description="Bulb-type lectin domain-containing protein" evidence="1">
    <location>
        <begin position="31"/>
        <end position="317"/>
    </location>
</feature>
<comment type="caution">
    <text evidence="3">The sequence shown here is derived from an EMBL/GenBank/DDBJ whole genome shotgun (WGS) entry which is preliminary data.</text>
</comment>
<keyword evidence="1" id="KW-0732">Signal</keyword>
<dbReference type="Proteomes" id="UP000632222">
    <property type="component" value="Unassembled WGS sequence"/>
</dbReference>
<evidence type="ECO:0000313" key="3">
    <source>
        <dbReference type="EMBL" id="GGJ35680.1"/>
    </source>
</evidence>